<evidence type="ECO:0000313" key="1">
    <source>
        <dbReference type="EMBL" id="MBU3854473.1"/>
    </source>
</evidence>
<comment type="caution">
    <text evidence="1">The sequence shown here is derived from an EMBL/GenBank/DDBJ whole genome shotgun (WGS) entry which is preliminary data.</text>
</comment>
<dbReference type="Gene3D" id="1.10.3210.10">
    <property type="entry name" value="Hypothetical protein af1432"/>
    <property type="match status" value="1"/>
</dbReference>
<protein>
    <submittedName>
        <fullName evidence="1">GTP pyrophosphokinase</fullName>
    </submittedName>
</protein>
<organism evidence="1 2">
    <name type="scientific">Candidatus Paraprevotella stercoravium</name>
    <dbReference type="NCBI Taxonomy" id="2838725"/>
    <lineage>
        <taxon>Bacteria</taxon>
        <taxon>Pseudomonadati</taxon>
        <taxon>Bacteroidota</taxon>
        <taxon>Bacteroidia</taxon>
        <taxon>Bacteroidales</taxon>
        <taxon>Prevotellaceae</taxon>
        <taxon>Paraprevotella</taxon>
    </lineage>
</organism>
<dbReference type="SUPFAM" id="SSF109604">
    <property type="entry name" value="HD-domain/PDEase-like"/>
    <property type="match status" value="1"/>
</dbReference>
<name>A0A9E2LC79_9BACT</name>
<gene>
    <name evidence="1" type="ORF">H9789_11805</name>
</gene>
<dbReference type="PANTHER" id="PTHR43061">
    <property type="entry name" value="GTP DIPHOSPHOKINASE RSH1, CHLOROPLASTIC-RELATED"/>
    <property type="match status" value="1"/>
</dbReference>
<dbReference type="Proteomes" id="UP000823865">
    <property type="component" value="Unassembled WGS sequence"/>
</dbReference>
<sequence length="143" mass="16491">MSTNNELLEKALRIAVEAHAGQVDKSGKPYILHPLRVCCRCFTDEEKMVALLHDTIEDTEITAEDLLSEGFPPYIVEAILSISRNEDETYEEFVKRTSLNPLGRAVKLHDLEDNMDISRLEQVTEKDFDRLNKYIKAYRYLKG</sequence>
<accession>A0A9E2LC79</accession>
<dbReference type="EMBL" id="JAHLFU010000238">
    <property type="protein sequence ID" value="MBU3854473.1"/>
    <property type="molecule type" value="Genomic_DNA"/>
</dbReference>
<proteinExistence type="predicted"/>
<evidence type="ECO:0000313" key="2">
    <source>
        <dbReference type="Proteomes" id="UP000823865"/>
    </source>
</evidence>
<reference evidence="1" key="2">
    <citation type="submission" date="2021-04" db="EMBL/GenBank/DDBJ databases">
        <authorList>
            <person name="Gilroy R."/>
        </authorList>
    </citation>
    <scope>NUCLEOTIDE SEQUENCE</scope>
    <source>
        <strain evidence="1">G3-2149</strain>
    </source>
</reference>
<dbReference type="PANTHER" id="PTHR43061:SF1">
    <property type="entry name" value="GTP DIPHOSPHOKINASE RSH1, CHLOROPLASTIC-RELATED"/>
    <property type="match status" value="1"/>
</dbReference>
<reference evidence="1" key="1">
    <citation type="journal article" date="2021" name="PeerJ">
        <title>Extensive microbial diversity within the chicken gut microbiome revealed by metagenomics and culture.</title>
        <authorList>
            <person name="Gilroy R."/>
            <person name="Ravi A."/>
            <person name="Getino M."/>
            <person name="Pursley I."/>
            <person name="Horton D.L."/>
            <person name="Alikhan N.F."/>
            <person name="Baker D."/>
            <person name="Gharbi K."/>
            <person name="Hall N."/>
            <person name="Watson M."/>
            <person name="Adriaenssens E.M."/>
            <person name="Foster-Nyarko E."/>
            <person name="Jarju S."/>
            <person name="Secka A."/>
            <person name="Antonio M."/>
            <person name="Oren A."/>
            <person name="Chaudhuri R.R."/>
            <person name="La Ragione R."/>
            <person name="Hildebrand F."/>
            <person name="Pallen M.J."/>
        </authorList>
    </citation>
    <scope>NUCLEOTIDE SEQUENCE</scope>
    <source>
        <strain evidence="1">G3-2149</strain>
    </source>
</reference>
<dbReference type="AlphaFoldDB" id="A0A9E2LC79"/>